<dbReference type="InterPro" id="IPR036378">
    <property type="entry name" value="FAS1_dom_sf"/>
</dbReference>
<dbReference type="AlphaFoldDB" id="A0ABD0ZYH1"/>
<dbReference type="InterPro" id="IPR052806">
    <property type="entry name" value="Fasciclin-like_AGP"/>
</dbReference>
<accession>A0ABD0ZYH1</accession>
<proteinExistence type="inferred from homology"/>
<comment type="similarity">
    <text evidence="1">Belongs to the fasciclin-like AGP family.</text>
</comment>
<organism evidence="4 5">
    <name type="scientific">Cardamine amara subsp. amara</name>
    <dbReference type="NCBI Taxonomy" id="228776"/>
    <lineage>
        <taxon>Eukaryota</taxon>
        <taxon>Viridiplantae</taxon>
        <taxon>Streptophyta</taxon>
        <taxon>Embryophyta</taxon>
        <taxon>Tracheophyta</taxon>
        <taxon>Spermatophyta</taxon>
        <taxon>Magnoliopsida</taxon>
        <taxon>eudicotyledons</taxon>
        <taxon>Gunneridae</taxon>
        <taxon>Pentapetalae</taxon>
        <taxon>rosids</taxon>
        <taxon>malvids</taxon>
        <taxon>Brassicales</taxon>
        <taxon>Brassicaceae</taxon>
        <taxon>Cardamineae</taxon>
        <taxon>Cardamine</taxon>
    </lineage>
</organism>
<protein>
    <submittedName>
        <fullName evidence="4">Fasciclin-like arabinogalactan protein 20</fullName>
    </submittedName>
</protein>
<dbReference type="Proteomes" id="UP001558713">
    <property type="component" value="Unassembled WGS sequence"/>
</dbReference>
<sequence>MATFLALQLETSGDNDMKITVFAPIDEAIPNSVTKFSDYITIFRGHVINRLLSWKDLQKLASDESILKTVLKSYEIEVSLSGDILLSNGVPLIYPDMYIDEWVSVNGFNQMIEPKANQAKLGESISVLNDGEGAISWRGNQKSI</sequence>
<dbReference type="PANTHER" id="PTHR33985:SF21">
    <property type="entry name" value="FASCICLIN-LIKE ARABINOGALACTAN PROTEIN 20-RELATED"/>
    <property type="match status" value="1"/>
</dbReference>
<dbReference type="Pfam" id="PF02469">
    <property type="entry name" value="Fasciclin"/>
    <property type="match status" value="1"/>
</dbReference>
<dbReference type="PROSITE" id="PS50213">
    <property type="entry name" value="FAS1"/>
    <property type="match status" value="1"/>
</dbReference>
<dbReference type="InterPro" id="IPR000782">
    <property type="entry name" value="FAS1_domain"/>
</dbReference>
<evidence type="ECO:0000259" key="3">
    <source>
        <dbReference type="PROSITE" id="PS50213"/>
    </source>
</evidence>
<keyword evidence="2" id="KW-0654">Proteoglycan</keyword>
<gene>
    <name evidence="4" type="ORF">V5N11_008496</name>
</gene>
<evidence type="ECO:0000313" key="4">
    <source>
        <dbReference type="EMBL" id="KAL1198876.1"/>
    </source>
</evidence>
<dbReference type="SMART" id="SM00554">
    <property type="entry name" value="FAS1"/>
    <property type="match status" value="1"/>
</dbReference>
<reference evidence="4 5" key="1">
    <citation type="submission" date="2024-04" db="EMBL/GenBank/DDBJ databases">
        <title>Genome assembly C_amara_ONT_v2.</title>
        <authorList>
            <person name="Yant L."/>
            <person name="Moore C."/>
            <person name="Slenker M."/>
        </authorList>
    </citation>
    <scope>NUCLEOTIDE SEQUENCE [LARGE SCALE GENOMIC DNA]</scope>
    <source>
        <tissue evidence="4">Leaf</tissue>
    </source>
</reference>
<keyword evidence="5" id="KW-1185">Reference proteome</keyword>
<feature type="domain" description="FAS1" evidence="3">
    <location>
        <begin position="1"/>
        <end position="116"/>
    </location>
</feature>
<dbReference type="PANTHER" id="PTHR33985">
    <property type="entry name" value="OS02G0491300 PROTEIN-RELATED"/>
    <property type="match status" value="1"/>
</dbReference>
<evidence type="ECO:0000256" key="2">
    <source>
        <dbReference type="ARBA" id="ARBA00022974"/>
    </source>
</evidence>
<evidence type="ECO:0000256" key="1">
    <source>
        <dbReference type="ARBA" id="ARBA00007843"/>
    </source>
</evidence>
<keyword evidence="2" id="KW-0325">Glycoprotein</keyword>
<dbReference type="EMBL" id="JBANAX010000657">
    <property type="protein sequence ID" value="KAL1198876.1"/>
    <property type="molecule type" value="Genomic_DNA"/>
</dbReference>
<dbReference type="SUPFAM" id="SSF82153">
    <property type="entry name" value="FAS1 domain"/>
    <property type="match status" value="1"/>
</dbReference>
<comment type="caution">
    <text evidence="4">The sequence shown here is derived from an EMBL/GenBank/DDBJ whole genome shotgun (WGS) entry which is preliminary data.</text>
</comment>
<name>A0ABD0ZYH1_CARAN</name>
<evidence type="ECO:0000313" key="5">
    <source>
        <dbReference type="Proteomes" id="UP001558713"/>
    </source>
</evidence>